<proteinExistence type="predicted"/>
<evidence type="ECO:0008006" key="3">
    <source>
        <dbReference type="Google" id="ProtNLM"/>
    </source>
</evidence>
<reference evidence="1 2" key="1">
    <citation type="submission" date="2024-11" db="EMBL/GenBank/DDBJ databases">
        <title>A near-complete genome assembly of Cinchona calisaya.</title>
        <authorList>
            <person name="Lian D.C."/>
            <person name="Zhao X.W."/>
            <person name="Wei L."/>
        </authorList>
    </citation>
    <scope>NUCLEOTIDE SEQUENCE [LARGE SCALE GENOMIC DNA]</scope>
    <source>
        <tissue evidence="1">Nenye</tissue>
    </source>
</reference>
<protein>
    <recommendedName>
        <fullName evidence="3">F-box associated domain-containing protein</fullName>
    </recommendedName>
</protein>
<keyword evidence="2" id="KW-1185">Reference proteome</keyword>
<gene>
    <name evidence="1" type="ORF">ACH5RR_032805</name>
</gene>
<sequence length="160" mass="18333">MEFYIGGLPLPDVKIIDSSNGYDEFNAYYKVFRNCQNGSCMNGKAWLDVYSLKTNSWKTINQSYGGKLYWTTCAECSSVGKIISLDLKDGKYGEVPEYEEPIIECRLEVLGGFLSVFCYYGRGSLSDLGIYSFSDSEEVQYHLDLWIMNYEGVWCKRILD</sequence>
<name>A0ABD2YPF3_9GENT</name>
<dbReference type="EMBL" id="JBJUIK010000013">
    <property type="protein sequence ID" value="KAL3507423.1"/>
    <property type="molecule type" value="Genomic_DNA"/>
</dbReference>
<accession>A0ABD2YPF3</accession>
<dbReference type="Proteomes" id="UP001630127">
    <property type="component" value="Unassembled WGS sequence"/>
</dbReference>
<evidence type="ECO:0000313" key="2">
    <source>
        <dbReference type="Proteomes" id="UP001630127"/>
    </source>
</evidence>
<comment type="caution">
    <text evidence="1">The sequence shown here is derived from an EMBL/GenBank/DDBJ whole genome shotgun (WGS) entry which is preliminary data.</text>
</comment>
<evidence type="ECO:0000313" key="1">
    <source>
        <dbReference type="EMBL" id="KAL3507423.1"/>
    </source>
</evidence>
<organism evidence="1 2">
    <name type="scientific">Cinchona calisaya</name>
    <dbReference type="NCBI Taxonomy" id="153742"/>
    <lineage>
        <taxon>Eukaryota</taxon>
        <taxon>Viridiplantae</taxon>
        <taxon>Streptophyta</taxon>
        <taxon>Embryophyta</taxon>
        <taxon>Tracheophyta</taxon>
        <taxon>Spermatophyta</taxon>
        <taxon>Magnoliopsida</taxon>
        <taxon>eudicotyledons</taxon>
        <taxon>Gunneridae</taxon>
        <taxon>Pentapetalae</taxon>
        <taxon>asterids</taxon>
        <taxon>lamiids</taxon>
        <taxon>Gentianales</taxon>
        <taxon>Rubiaceae</taxon>
        <taxon>Cinchonoideae</taxon>
        <taxon>Cinchoneae</taxon>
        <taxon>Cinchona</taxon>
    </lineage>
</organism>
<dbReference type="AlphaFoldDB" id="A0ABD2YPF3"/>